<gene>
    <name evidence="2" type="ORF">GCM10009682_14850</name>
</gene>
<feature type="transmembrane region" description="Helical" evidence="1">
    <location>
        <begin position="206"/>
        <end position="231"/>
    </location>
</feature>
<proteinExistence type="predicted"/>
<evidence type="ECO:0000313" key="3">
    <source>
        <dbReference type="Proteomes" id="UP001500218"/>
    </source>
</evidence>
<feature type="transmembrane region" description="Helical" evidence="1">
    <location>
        <begin position="46"/>
        <end position="65"/>
    </location>
</feature>
<feature type="transmembrane region" description="Helical" evidence="1">
    <location>
        <begin position="161"/>
        <end position="186"/>
    </location>
</feature>
<dbReference type="Proteomes" id="UP001500218">
    <property type="component" value="Unassembled WGS sequence"/>
</dbReference>
<name>A0ABP4XZF1_9ACTN</name>
<organism evidence="2 3">
    <name type="scientific">Luedemannella flava</name>
    <dbReference type="NCBI Taxonomy" id="349316"/>
    <lineage>
        <taxon>Bacteria</taxon>
        <taxon>Bacillati</taxon>
        <taxon>Actinomycetota</taxon>
        <taxon>Actinomycetes</taxon>
        <taxon>Micromonosporales</taxon>
        <taxon>Micromonosporaceae</taxon>
        <taxon>Luedemannella</taxon>
    </lineage>
</organism>
<accession>A0ABP4XZF1</accession>
<comment type="caution">
    <text evidence="2">The sequence shown here is derived from an EMBL/GenBank/DDBJ whole genome shotgun (WGS) entry which is preliminary data.</text>
</comment>
<protein>
    <submittedName>
        <fullName evidence="2">Uncharacterized protein</fullName>
    </submittedName>
</protein>
<sequence length="319" mass="33903">MIGDLPVRVRAGLGVVAGIALLLAAAQVAAPWWPRPSTGSYAGPTHVVWALGQLGVVLLALAEWVRHREGLRWRAGLDLPEGQDRVLWDVHVGQMRRREGSTAVLLAAWGLVGLSAGLFASRSGVPLVWGYVAAGALVPALFAHAVLTFPDGRPAGRWHRLFLTAAYGSALLYLGYALTAEAGWIAPCGPGKCPANPLLLGSSLGWSWFTWWAQKVVAIGLVVWLGALLLNRLRTDPDWRRQALIRVLAAAAVPAVVFAWRLLLDAAYPAGDPMWTALRWSEVVADLAVPAAMLIGLRVSAATSVGTAESTTSVEEAAV</sequence>
<keyword evidence="3" id="KW-1185">Reference proteome</keyword>
<feature type="transmembrane region" description="Helical" evidence="1">
    <location>
        <begin position="103"/>
        <end position="121"/>
    </location>
</feature>
<evidence type="ECO:0000256" key="1">
    <source>
        <dbReference type="SAM" id="Phobius"/>
    </source>
</evidence>
<feature type="transmembrane region" description="Helical" evidence="1">
    <location>
        <begin position="127"/>
        <end position="149"/>
    </location>
</feature>
<feature type="transmembrane region" description="Helical" evidence="1">
    <location>
        <begin position="243"/>
        <end position="263"/>
    </location>
</feature>
<keyword evidence="1" id="KW-0472">Membrane</keyword>
<dbReference type="EMBL" id="BAAALT010000035">
    <property type="protein sequence ID" value="GAA1794051.1"/>
    <property type="molecule type" value="Genomic_DNA"/>
</dbReference>
<keyword evidence="1" id="KW-0812">Transmembrane</keyword>
<feature type="transmembrane region" description="Helical" evidence="1">
    <location>
        <begin position="12"/>
        <end position="34"/>
    </location>
</feature>
<keyword evidence="1" id="KW-1133">Transmembrane helix</keyword>
<evidence type="ECO:0000313" key="2">
    <source>
        <dbReference type="EMBL" id="GAA1794051.1"/>
    </source>
</evidence>
<reference evidence="3" key="1">
    <citation type="journal article" date="2019" name="Int. J. Syst. Evol. Microbiol.">
        <title>The Global Catalogue of Microorganisms (GCM) 10K type strain sequencing project: providing services to taxonomists for standard genome sequencing and annotation.</title>
        <authorList>
            <consortium name="The Broad Institute Genomics Platform"/>
            <consortium name="The Broad Institute Genome Sequencing Center for Infectious Disease"/>
            <person name="Wu L."/>
            <person name="Ma J."/>
        </authorList>
    </citation>
    <scope>NUCLEOTIDE SEQUENCE [LARGE SCALE GENOMIC DNA]</scope>
    <source>
        <strain evidence="3">JCM 13250</strain>
    </source>
</reference>